<keyword evidence="6" id="KW-0282">Flagellum</keyword>
<evidence type="ECO:0000256" key="9">
    <source>
        <dbReference type="ARBA" id="ARBA00023212"/>
    </source>
</evidence>
<feature type="compositionally biased region" description="Basic and acidic residues" evidence="15">
    <location>
        <begin position="1"/>
        <end position="10"/>
    </location>
</feature>
<keyword evidence="10" id="KW-0539">Nucleus</keyword>
<name>A0A7S0YAH5_9CHLO</name>
<evidence type="ECO:0000256" key="10">
    <source>
        <dbReference type="ARBA" id="ARBA00023242"/>
    </source>
</evidence>
<dbReference type="InterPro" id="IPR026504">
    <property type="entry name" value="MNS1"/>
</dbReference>
<keyword evidence="5" id="KW-0963">Cytoplasm</keyword>
<comment type="function">
    <text evidence="13">Microtubule inner protein (MIP) part of the dynein-decorated doublet microtubules (DMTs) in cilia axoneme, which is required for motile cilia beating. May play a role in the control of meiotic division and germ cell differentiation through regulation of pairing and recombination during meiosis. Required for sperm flagella assembly. May play a role in the assembly and function of the outer dynein arm-docking complex (ODA-DC). ODA-DC mediates outer dynein arms (ODA) binding onto the axonemal doublet microtubules.</text>
</comment>
<dbReference type="InterPro" id="IPR043597">
    <property type="entry name" value="TPH_dom"/>
</dbReference>
<keyword evidence="8" id="KW-0969">Cilium</keyword>
<evidence type="ECO:0000259" key="16">
    <source>
        <dbReference type="Pfam" id="PF13868"/>
    </source>
</evidence>
<evidence type="ECO:0000256" key="12">
    <source>
        <dbReference type="ARBA" id="ARBA00023273"/>
    </source>
</evidence>
<proteinExistence type="inferred from homology"/>
<feature type="region of interest" description="Disordered" evidence="15">
    <location>
        <begin position="430"/>
        <end position="449"/>
    </location>
</feature>
<dbReference type="AlphaFoldDB" id="A0A7S0YAH5"/>
<accession>A0A7S0YAH5</accession>
<keyword evidence="7 14" id="KW-0175">Coiled coil</keyword>
<feature type="domain" description="Trichohyalin-plectin-homology" evidence="16">
    <location>
        <begin position="120"/>
        <end position="469"/>
    </location>
</feature>
<dbReference type="PANTHER" id="PTHR19265">
    <property type="entry name" value="MEIOSIS-SPECIFIC NUCLEAR STRUCTURAL PROTEIN 1"/>
    <property type="match status" value="1"/>
</dbReference>
<evidence type="ECO:0000256" key="5">
    <source>
        <dbReference type="ARBA" id="ARBA00022490"/>
    </source>
</evidence>
<evidence type="ECO:0000256" key="7">
    <source>
        <dbReference type="ARBA" id="ARBA00023054"/>
    </source>
</evidence>
<evidence type="ECO:0000256" key="11">
    <source>
        <dbReference type="ARBA" id="ARBA00023254"/>
    </source>
</evidence>
<evidence type="ECO:0000256" key="14">
    <source>
        <dbReference type="SAM" id="Coils"/>
    </source>
</evidence>
<evidence type="ECO:0000256" key="2">
    <source>
        <dbReference type="ARBA" id="ARBA00004611"/>
    </source>
</evidence>
<keyword evidence="12" id="KW-0966">Cell projection</keyword>
<feature type="coiled-coil region" evidence="14">
    <location>
        <begin position="110"/>
        <end position="170"/>
    </location>
</feature>
<gene>
    <name evidence="17" type="ORF">PPAR00522_LOCUS2139</name>
</gene>
<evidence type="ECO:0000256" key="6">
    <source>
        <dbReference type="ARBA" id="ARBA00022846"/>
    </source>
</evidence>
<evidence type="ECO:0000256" key="1">
    <source>
        <dbReference type="ARBA" id="ARBA00004123"/>
    </source>
</evidence>
<feature type="coiled-coil region" evidence="14">
    <location>
        <begin position="255"/>
        <end position="379"/>
    </location>
</feature>
<dbReference type="EMBL" id="HBFM01003716">
    <property type="protein sequence ID" value="CAD8765751.1"/>
    <property type="molecule type" value="Transcribed_RNA"/>
</dbReference>
<sequence>MQAMWDDTKAPKRGHLARAVEQREQARRVKEAARSVIQNYFIDQKQVDAATENLSNDDFKRKAREFKERQAELKMLDSVYETERAKKLASIRSDEEQRITDALAKKQHEEDRKTLELQKLHDQRDELKDLAEKIRVARMNKVRAEQLSEKQQIQQQQRDYEEAFNKFREQNLAAEAARDSEFQARRREQNLKARTVLQDQIEEKKDMIRLAEQEHLRERALVDEIVRRIRDENDAETRLRHRKQEETKAYIEVFLREQEDAKRQQAETMRQEDRKIKEYWQMVSDREAQEASRKAERKEAADRMYEKIKKEMEEEARKKAEEEDLINLLHQEELELKRREEDAARKLKAERMKQEMIAANEYQKRLKAEREAARQKEEEEFRVMMMAKFAEDDRIEQMNAQKRRMRVLEHGREVQRLIDDKRRLFEEQRAKEEAELAAQKQEEERKQGLVEEERKKLLAELVELQDYLPRGVFRDKADVEYLTQLMGRGAAI</sequence>
<evidence type="ECO:0000256" key="15">
    <source>
        <dbReference type="SAM" id="MobiDB-lite"/>
    </source>
</evidence>
<evidence type="ECO:0000256" key="3">
    <source>
        <dbReference type="ARBA" id="ARBA00009158"/>
    </source>
</evidence>
<evidence type="ECO:0000256" key="13">
    <source>
        <dbReference type="ARBA" id="ARBA00046114"/>
    </source>
</evidence>
<evidence type="ECO:0000256" key="8">
    <source>
        <dbReference type="ARBA" id="ARBA00023069"/>
    </source>
</evidence>
<dbReference type="GO" id="GO:0051321">
    <property type="term" value="P:meiotic cell cycle"/>
    <property type="evidence" value="ECO:0007669"/>
    <property type="project" value="UniProtKB-KW"/>
</dbReference>
<keyword evidence="9" id="KW-0206">Cytoskeleton</keyword>
<comment type="similarity">
    <text evidence="3">Belongs to the MNS1 family.</text>
</comment>
<feature type="region of interest" description="Disordered" evidence="15">
    <location>
        <begin position="1"/>
        <end position="22"/>
    </location>
</feature>
<comment type="subcellular location">
    <subcellularLocation>
        <location evidence="2">Cytoplasm</location>
        <location evidence="2">Cytoskeleton</location>
        <location evidence="2">Flagellum axoneme</location>
    </subcellularLocation>
    <subcellularLocation>
        <location evidence="1">Nucleus</location>
    </subcellularLocation>
</comment>
<protein>
    <recommendedName>
        <fullName evidence="4">Meiosis-specific nuclear structural protein 1</fullName>
    </recommendedName>
</protein>
<organism evidence="17">
    <name type="scientific">Polytomella parva</name>
    <dbReference type="NCBI Taxonomy" id="51329"/>
    <lineage>
        <taxon>Eukaryota</taxon>
        <taxon>Viridiplantae</taxon>
        <taxon>Chlorophyta</taxon>
        <taxon>core chlorophytes</taxon>
        <taxon>Chlorophyceae</taxon>
        <taxon>CS clade</taxon>
        <taxon>Chlamydomonadales</taxon>
        <taxon>Chlamydomonadaceae</taxon>
        <taxon>Polytomella</taxon>
    </lineage>
</organism>
<evidence type="ECO:0000256" key="4">
    <source>
        <dbReference type="ARBA" id="ARBA00014813"/>
    </source>
</evidence>
<keyword evidence="11" id="KW-0469">Meiosis</keyword>
<reference evidence="17" key="1">
    <citation type="submission" date="2021-01" db="EMBL/GenBank/DDBJ databases">
        <authorList>
            <person name="Corre E."/>
            <person name="Pelletier E."/>
            <person name="Niang G."/>
            <person name="Scheremetjew M."/>
            <person name="Finn R."/>
            <person name="Kale V."/>
            <person name="Holt S."/>
            <person name="Cochrane G."/>
            <person name="Meng A."/>
            <person name="Brown T."/>
            <person name="Cohen L."/>
        </authorList>
    </citation>
    <scope>NUCLEOTIDE SEQUENCE</scope>
    <source>
        <strain evidence="17">SAG 63-3</strain>
    </source>
</reference>
<evidence type="ECO:0000313" key="17">
    <source>
        <dbReference type="EMBL" id="CAD8765751.1"/>
    </source>
</evidence>
<dbReference type="PANTHER" id="PTHR19265:SF0">
    <property type="entry name" value="MEIOSIS-SPECIFIC NUCLEAR STRUCTURAL PROTEIN 1"/>
    <property type="match status" value="1"/>
</dbReference>
<dbReference type="GO" id="GO:0005634">
    <property type="term" value="C:nucleus"/>
    <property type="evidence" value="ECO:0007669"/>
    <property type="project" value="UniProtKB-SubCell"/>
</dbReference>
<dbReference type="Pfam" id="PF13868">
    <property type="entry name" value="TPH"/>
    <property type="match status" value="1"/>
</dbReference>